<dbReference type="Gramene" id="rna40452">
    <property type="protein sequence ID" value="RHN46016.1"/>
    <property type="gene ID" value="gene40452"/>
</dbReference>
<evidence type="ECO:0008006" key="2">
    <source>
        <dbReference type="Google" id="ProtNLM"/>
    </source>
</evidence>
<comment type="caution">
    <text evidence="1">The sequence shown here is derived from an EMBL/GenBank/DDBJ whole genome shotgun (WGS) entry which is preliminary data.</text>
</comment>
<sequence length="121" mass="13153">MVYRWVGGKHTCVDLIGVSPLVGLGVGPFTVGQTALKAASSKVAKHEKACSDNQHAFIPFAFDTFDFLAPEAVDLLHRVQKVMHSNVMSPRSMNVVFTRIDFAIQKGLTAQLVVCLPSIQV</sequence>
<dbReference type="AlphaFoldDB" id="A0A396GY05"/>
<dbReference type="PANTHER" id="PTHR48462">
    <property type="entry name" value="PROTEIN, PUTATIVE-RELATED"/>
    <property type="match status" value="1"/>
</dbReference>
<protein>
    <recommendedName>
        <fullName evidence="2">Auxilin-like protein</fullName>
    </recommendedName>
</protein>
<accession>A0A396GY05</accession>
<name>A0A396GY05_MEDTR</name>
<dbReference type="EMBL" id="PSQE01000007">
    <property type="protein sequence ID" value="RHN46016.1"/>
    <property type="molecule type" value="Genomic_DNA"/>
</dbReference>
<dbReference type="PANTHER" id="PTHR48462:SF1">
    <property type="entry name" value="PROTEIN, PUTATIVE-RELATED"/>
    <property type="match status" value="1"/>
</dbReference>
<reference evidence="1" key="1">
    <citation type="journal article" date="2018" name="Nat. Plants">
        <title>Whole-genome landscape of Medicago truncatula symbiotic genes.</title>
        <authorList>
            <person name="Pecrix Y."/>
            <person name="Gamas P."/>
            <person name="Carrere S."/>
        </authorList>
    </citation>
    <scope>NUCLEOTIDE SEQUENCE</scope>
    <source>
        <tissue evidence="1">Leaves</tissue>
    </source>
</reference>
<dbReference type="Proteomes" id="UP000265566">
    <property type="component" value="Chromosome 7"/>
</dbReference>
<gene>
    <name evidence="1" type="ORF">MtrunA17_Chr7g0237681</name>
</gene>
<proteinExistence type="predicted"/>
<organism evidence="1">
    <name type="scientific">Medicago truncatula</name>
    <name type="common">Barrel medic</name>
    <name type="synonym">Medicago tribuloides</name>
    <dbReference type="NCBI Taxonomy" id="3880"/>
    <lineage>
        <taxon>Eukaryota</taxon>
        <taxon>Viridiplantae</taxon>
        <taxon>Streptophyta</taxon>
        <taxon>Embryophyta</taxon>
        <taxon>Tracheophyta</taxon>
        <taxon>Spermatophyta</taxon>
        <taxon>Magnoliopsida</taxon>
        <taxon>eudicotyledons</taxon>
        <taxon>Gunneridae</taxon>
        <taxon>Pentapetalae</taxon>
        <taxon>rosids</taxon>
        <taxon>fabids</taxon>
        <taxon>Fabales</taxon>
        <taxon>Fabaceae</taxon>
        <taxon>Papilionoideae</taxon>
        <taxon>50 kb inversion clade</taxon>
        <taxon>NPAAA clade</taxon>
        <taxon>Hologalegina</taxon>
        <taxon>IRL clade</taxon>
        <taxon>Trifolieae</taxon>
        <taxon>Medicago</taxon>
    </lineage>
</organism>
<evidence type="ECO:0000313" key="1">
    <source>
        <dbReference type="EMBL" id="RHN46016.1"/>
    </source>
</evidence>